<keyword evidence="2" id="KW-1185">Reference proteome</keyword>
<protein>
    <submittedName>
        <fullName evidence="1">Uncharacterized protein</fullName>
    </submittedName>
</protein>
<accession>A0A8J9UWN8</accession>
<evidence type="ECO:0000313" key="2">
    <source>
        <dbReference type="Proteomes" id="UP000838878"/>
    </source>
</evidence>
<dbReference type="AlphaFoldDB" id="A0A8J9UWN8"/>
<dbReference type="Proteomes" id="UP000838878">
    <property type="component" value="Chromosome 11"/>
</dbReference>
<evidence type="ECO:0000313" key="1">
    <source>
        <dbReference type="EMBL" id="CAH0715940.1"/>
    </source>
</evidence>
<sequence length="123" mass="13892">MRQITRFERHDTARAPVWSSPRTTILVRPTLRPAVPLRASLTKHREVNLLATVDAAMFRANPALGETCTRHLENRVILALDTFRRNKTYVLYDSPYKTYLIGRSTVSSALSIRASLSLVPLAC</sequence>
<name>A0A8J9UWN8_9NEOP</name>
<dbReference type="EMBL" id="OV170231">
    <property type="protein sequence ID" value="CAH0715940.1"/>
    <property type="molecule type" value="Genomic_DNA"/>
</dbReference>
<proteinExistence type="predicted"/>
<organism evidence="1 2">
    <name type="scientific">Brenthis ino</name>
    <name type="common">lesser marbled fritillary</name>
    <dbReference type="NCBI Taxonomy" id="405034"/>
    <lineage>
        <taxon>Eukaryota</taxon>
        <taxon>Metazoa</taxon>
        <taxon>Ecdysozoa</taxon>
        <taxon>Arthropoda</taxon>
        <taxon>Hexapoda</taxon>
        <taxon>Insecta</taxon>
        <taxon>Pterygota</taxon>
        <taxon>Neoptera</taxon>
        <taxon>Endopterygota</taxon>
        <taxon>Lepidoptera</taxon>
        <taxon>Glossata</taxon>
        <taxon>Ditrysia</taxon>
        <taxon>Papilionoidea</taxon>
        <taxon>Nymphalidae</taxon>
        <taxon>Heliconiinae</taxon>
        <taxon>Argynnini</taxon>
        <taxon>Brenthis</taxon>
    </lineage>
</organism>
<feature type="non-terminal residue" evidence="1">
    <location>
        <position position="123"/>
    </location>
</feature>
<gene>
    <name evidence="1" type="ORF">BINO364_LOCUS2800</name>
</gene>
<reference evidence="1" key="1">
    <citation type="submission" date="2021-12" db="EMBL/GenBank/DDBJ databases">
        <authorList>
            <person name="Martin H S."/>
        </authorList>
    </citation>
    <scope>NUCLEOTIDE SEQUENCE</scope>
</reference>